<accession>A0A3L6DKJ6</accession>
<dbReference type="GO" id="GO:0003723">
    <property type="term" value="F:RNA binding"/>
    <property type="evidence" value="ECO:0007669"/>
    <property type="project" value="UniProtKB-UniRule"/>
</dbReference>
<dbReference type="InterPro" id="IPR034825">
    <property type="entry name" value="CID8-like_RRM2"/>
</dbReference>
<dbReference type="PROSITE" id="PS50102">
    <property type="entry name" value="RRM"/>
    <property type="match status" value="2"/>
</dbReference>
<gene>
    <name evidence="3" type="primary">CID9_0</name>
    <name evidence="3" type="ORF">Zm00014a_022951</name>
</gene>
<dbReference type="InterPro" id="IPR035979">
    <property type="entry name" value="RBD_domain_sf"/>
</dbReference>
<dbReference type="Proteomes" id="UP000251960">
    <property type="component" value="Chromosome 8"/>
</dbReference>
<name>A0A3L6DKJ6_MAIZE</name>
<dbReference type="InterPro" id="IPR012677">
    <property type="entry name" value="Nucleotide-bd_a/b_plait_sf"/>
</dbReference>
<dbReference type="SUPFAM" id="SSF54928">
    <property type="entry name" value="RNA-binding domain, RBD"/>
    <property type="match status" value="2"/>
</dbReference>
<dbReference type="PANTHER" id="PTHR32343:SF67">
    <property type="entry name" value="OS01G0209400 PROTEIN"/>
    <property type="match status" value="1"/>
</dbReference>
<dbReference type="AlphaFoldDB" id="A0A3L6DKJ6"/>
<dbReference type="EMBL" id="NCVQ01000009">
    <property type="protein sequence ID" value="PWZ08999.1"/>
    <property type="molecule type" value="Genomic_DNA"/>
</dbReference>
<evidence type="ECO:0000256" key="1">
    <source>
        <dbReference type="PROSITE-ProRule" id="PRU00176"/>
    </source>
</evidence>
<evidence type="ECO:0000259" key="2">
    <source>
        <dbReference type="PROSITE" id="PS50102"/>
    </source>
</evidence>
<proteinExistence type="predicted"/>
<dbReference type="Gene3D" id="3.30.70.330">
    <property type="match status" value="2"/>
</dbReference>
<dbReference type="InterPro" id="IPR000504">
    <property type="entry name" value="RRM_dom"/>
</dbReference>
<dbReference type="FunFam" id="3.30.70.330:FF:000665">
    <property type="entry name" value="Polyadenylate-binding protein-interacting protein 10"/>
    <property type="match status" value="1"/>
</dbReference>
<evidence type="ECO:0000313" key="3">
    <source>
        <dbReference type="EMBL" id="PWZ08999.1"/>
    </source>
</evidence>
<comment type="caution">
    <text evidence="3">The sequence shown here is derived from an EMBL/GenBank/DDBJ whole genome shotgun (WGS) entry which is preliminary data.</text>
</comment>
<reference evidence="3" key="1">
    <citation type="journal article" date="2018" name="Nat. Genet.">
        <title>Extensive intraspecific gene order and gene structural variations between Mo17 and other maize genomes.</title>
        <authorList>
            <person name="Sun S."/>
            <person name="Zhou Y."/>
            <person name="Chen J."/>
            <person name="Shi J."/>
            <person name="Zhao H."/>
            <person name="Zhao H."/>
            <person name="Song W."/>
            <person name="Zhang M."/>
            <person name="Cui Y."/>
            <person name="Dong X."/>
            <person name="Liu H."/>
            <person name="Ma X."/>
            <person name="Jiao Y."/>
            <person name="Wang B."/>
            <person name="Wei X."/>
            <person name="Stein J.C."/>
            <person name="Glaubitz J.C."/>
            <person name="Lu F."/>
            <person name="Yu G."/>
            <person name="Liang C."/>
            <person name="Fengler K."/>
            <person name="Li B."/>
            <person name="Rafalski A."/>
            <person name="Schnable P.S."/>
            <person name="Ware D.H."/>
            <person name="Buckler E.S."/>
            <person name="Lai J."/>
        </authorList>
    </citation>
    <scope>NUCLEOTIDE SEQUENCE [LARGE SCALE GENOMIC DNA]</scope>
    <source>
        <tissue evidence="3">Seedling</tissue>
    </source>
</reference>
<dbReference type="PANTHER" id="PTHR32343">
    <property type="entry name" value="SERINE/ARGININE-RICH SPLICING FACTOR"/>
    <property type="match status" value="1"/>
</dbReference>
<sequence>MRRSSITAPPQAATGPPTIPFTLGLGTSSARCLQVLILDVVMPLRIMMQVFFHLQRGNGYINQGRRRTNDRLRRADREDSVRRTVYVSELDHTVTEERLADIFATCGHVVDCRICGDPHSVLRFAFIEFSDEEGARTALNLGGTIFGFYPVRVLPSKTAILPVNPKFLPRTDDEKEMVMRTVYCTNIDKMVTQLDVKKFFEELCGEVSRLRLLGDNVHSTRIAFVEFVHAGGAIMALNCSGMILGTLPVRVSPSKTPVKPRVNRMGSN</sequence>
<dbReference type="InterPro" id="IPR034823">
    <property type="entry name" value="CID8-like_RRM1"/>
</dbReference>
<keyword evidence="1" id="KW-0694">RNA-binding</keyword>
<dbReference type="ExpressionAtlas" id="A0A3L6DKJ6">
    <property type="expression patterns" value="baseline and differential"/>
</dbReference>
<feature type="domain" description="RRM" evidence="2">
    <location>
        <begin position="83"/>
        <end position="158"/>
    </location>
</feature>
<dbReference type="CDD" id="cd12459">
    <property type="entry name" value="RRM1_CID8_like"/>
    <property type="match status" value="1"/>
</dbReference>
<feature type="domain" description="RRM" evidence="2">
    <location>
        <begin position="180"/>
        <end position="256"/>
    </location>
</feature>
<dbReference type="Pfam" id="PF00076">
    <property type="entry name" value="RRM_1"/>
    <property type="match status" value="2"/>
</dbReference>
<dbReference type="CDD" id="cd12460">
    <property type="entry name" value="RRM2_CID8_like"/>
    <property type="match status" value="1"/>
</dbReference>
<protein>
    <submittedName>
        <fullName evidence="3">Polyadenylate-binding protein-interacting protein 9</fullName>
    </submittedName>
</protein>
<organism evidence="3">
    <name type="scientific">Zea mays</name>
    <name type="common">Maize</name>
    <dbReference type="NCBI Taxonomy" id="4577"/>
    <lineage>
        <taxon>Eukaryota</taxon>
        <taxon>Viridiplantae</taxon>
        <taxon>Streptophyta</taxon>
        <taxon>Embryophyta</taxon>
        <taxon>Tracheophyta</taxon>
        <taxon>Spermatophyta</taxon>
        <taxon>Magnoliopsida</taxon>
        <taxon>Liliopsida</taxon>
        <taxon>Poales</taxon>
        <taxon>Poaceae</taxon>
        <taxon>PACMAD clade</taxon>
        <taxon>Panicoideae</taxon>
        <taxon>Andropogonodae</taxon>
        <taxon>Andropogoneae</taxon>
        <taxon>Tripsacinae</taxon>
        <taxon>Zea</taxon>
    </lineage>
</organism>
<dbReference type="SMART" id="SM00360">
    <property type="entry name" value="RRM"/>
    <property type="match status" value="2"/>
</dbReference>